<feature type="region of interest" description="Disordered" evidence="2">
    <location>
        <begin position="1"/>
        <end position="175"/>
    </location>
</feature>
<dbReference type="Proteomes" id="UP001642406">
    <property type="component" value="Unassembled WGS sequence"/>
</dbReference>
<feature type="coiled-coil region" evidence="1">
    <location>
        <begin position="206"/>
        <end position="233"/>
    </location>
</feature>
<dbReference type="InterPro" id="IPR052145">
    <property type="entry name" value="Mediator/Homeobox_domain"/>
</dbReference>
<feature type="region of interest" description="Disordered" evidence="2">
    <location>
        <begin position="289"/>
        <end position="318"/>
    </location>
</feature>
<feature type="region of interest" description="Disordered" evidence="2">
    <location>
        <begin position="331"/>
        <end position="389"/>
    </location>
</feature>
<accession>A0ABP0BUG6</accession>
<gene>
    <name evidence="3" type="ORF">SBRCBS47491_005187</name>
</gene>
<feature type="compositionally biased region" description="Low complexity" evidence="2">
    <location>
        <begin position="149"/>
        <end position="175"/>
    </location>
</feature>
<evidence type="ECO:0000313" key="3">
    <source>
        <dbReference type="EMBL" id="CAK7223377.1"/>
    </source>
</evidence>
<feature type="compositionally biased region" description="Pro residues" evidence="2">
    <location>
        <begin position="63"/>
        <end position="73"/>
    </location>
</feature>
<reference evidence="3 4" key="1">
    <citation type="submission" date="2024-01" db="EMBL/GenBank/DDBJ databases">
        <authorList>
            <person name="Allen C."/>
            <person name="Tagirdzhanova G."/>
        </authorList>
    </citation>
    <scope>NUCLEOTIDE SEQUENCE [LARGE SCALE GENOMIC DNA]</scope>
</reference>
<sequence length="776" mass="84867">MRSPYIAMHAETSSSPSWFDKLASCCGPPSPRLPQQHQQGRNKLLRRGEKDTSAAIWSDEPGLTPPPSFGPHPRPVDLSRAATDARRTQWPSQSQEQIASKSIKASRDGPRSRHGNSRSGSSTLVGAGTGPPPSAGSRSSHSIRRRMRTSSSSFSRFPLPASLSASSHSSRRPQISAPTNFRHLESGTFVFPALPQEEQQQIQQYQREQYRQMSQQEKEQQQQQQELAFREQQQAFQQQYLQHYQEQYRQQYQQQFQRRPPSFRPLDFTTHLPSPLYESFQRATIYHNDDDEADNNGNEDTITIPPRVHTRYGSRGDDDLSIDRFVSHDRSHSAMSFHLPRRPVGAGSIRASSVNSNRNEGRNESRSEGPAAPPAIPQRSRLRSHSSPAVEGMVERIASAMIEMEKLQAEIDSVVERQSIYINSRPSTAYGMINGEDMPPPLMAFPASFEEVPTVPAIPATAPSFAERLSTERPKTAPPRSSIYGASSFSSEVPLLQQQQQQQQQPTTSLGSMTAAGKSTVSLASAASVASAAAKATKAKAKASASARKNINNINNSASSLATSSHHGSNDGPRINGRPVDVPLAPPLPLVLRPPLRKKKSFSRVSHWLSFNNNGHDGQGNDVITSGGDHTRGLSFDSVTNMPRPITAKDGFYTCLSPLESVRSPLETTNGRTSIDSLVSVDTLSTWTTEAERRQAGLDEVDNRVYNNVVDEDDMPKHDTPTPTSATTMTTLATLLTTAASTPTIPALAGMPSTAVADKMGGSLLSHRPQSVGVAF</sequence>
<name>A0ABP0BUG6_9PEZI</name>
<evidence type="ECO:0000256" key="2">
    <source>
        <dbReference type="SAM" id="MobiDB-lite"/>
    </source>
</evidence>
<keyword evidence="4" id="KW-1185">Reference proteome</keyword>
<dbReference type="EMBL" id="CAWUHC010000043">
    <property type="protein sequence ID" value="CAK7223377.1"/>
    <property type="molecule type" value="Genomic_DNA"/>
</dbReference>
<proteinExistence type="predicted"/>
<feature type="region of interest" description="Disordered" evidence="2">
    <location>
        <begin position="557"/>
        <end position="581"/>
    </location>
</feature>
<comment type="caution">
    <text evidence="3">The sequence shown here is derived from an EMBL/GenBank/DDBJ whole genome shotgun (WGS) entry which is preliminary data.</text>
</comment>
<feature type="compositionally biased region" description="Polar residues" evidence="2">
    <location>
        <begin position="89"/>
        <end position="100"/>
    </location>
</feature>
<evidence type="ECO:0000313" key="4">
    <source>
        <dbReference type="Proteomes" id="UP001642406"/>
    </source>
</evidence>
<evidence type="ECO:0000256" key="1">
    <source>
        <dbReference type="SAM" id="Coils"/>
    </source>
</evidence>
<protein>
    <submittedName>
        <fullName evidence="3">Uncharacterized protein</fullName>
    </submittedName>
</protein>
<dbReference type="PANTHER" id="PTHR24330">
    <property type="entry name" value="HOMEOBOX PROTEIN BARH-LIKE"/>
    <property type="match status" value="1"/>
</dbReference>
<keyword evidence="1" id="KW-0175">Coiled coil</keyword>
<feature type="region of interest" description="Disordered" evidence="2">
    <location>
        <begin position="491"/>
        <end position="513"/>
    </location>
</feature>
<organism evidence="3 4">
    <name type="scientific">Sporothrix bragantina</name>
    <dbReference type="NCBI Taxonomy" id="671064"/>
    <lineage>
        <taxon>Eukaryota</taxon>
        <taxon>Fungi</taxon>
        <taxon>Dikarya</taxon>
        <taxon>Ascomycota</taxon>
        <taxon>Pezizomycotina</taxon>
        <taxon>Sordariomycetes</taxon>
        <taxon>Sordariomycetidae</taxon>
        <taxon>Ophiostomatales</taxon>
        <taxon>Ophiostomataceae</taxon>
        <taxon>Sporothrix</taxon>
    </lineage>
</organism>
<feature type="coiled-coil region" evidence="1">
    <location>
        <begin position="390"/>
        <end position="417"/>
    </location>
</feature>
<dbReference type="PANTHER" id="PTHR24330:SF19">
    <property type="entry name" value="MEDIATOR OF RNA POLYMERASE II TRANSCRIPTION SUBUNIT 29"/>
    <property type="match status" value="1"/>
</dbReference>